<keyword evidence="2" id="KW-1185">Reference proteome</keyword>
<evidence type="ECO:0000313" key="2">
    <source>
        <dbReference type="Proteomes" id="UP000688137"/>
    </source>
</evidence>
<proteinExistence type="predicted"/>
<organism evidence="1 2">
    <name type="scientific">Paramecium primaurelia</name>
    <dbReference type="NCBI Taxonomy" id="5886"/>
    <lineage>
        <taxon>Eukaryota</taxon>
        <taxon>Sar</taxon>
        <taxon>Alveolata</taxon>
        <taxon>Ciliophora</taxon>
        <taxon>Intramacronucleata</taxon>
        <taxon>Oligohymenophorea</taxon>
        <taxon>Peniculida</taxon>
        <taxon>Parameciidae</taxon>
        <taxon>Paramecium</taxon>
    </lineage>
</organism>
<dbReference type="EMBL" id="CAJJDM010000207">
    <property type="protein sequence ID" value="CAD8117402.1"/>
    <property type="molecule type" value="Genomic_DNA"/>
</dbReference>
<comment type="caution">
    <text evidence="1">The sequence shown here is derived from an EMBL/GenBank/DDBJ whole genome shotgun (WGS) entry which is preliminary data.</text>
</comment>
<dbReference type="Proteomes" id="UP000688137">
    <property type="component" value="Unassembled WGS sequence"/>
</dbReference>
<gene>
    <name evidence="1" type="ORF">PPRIM_AZ9-3.1.T1980003</name>
</gene>
<accession>A0A8S1QQ93</accession>
<dbReference type="AlphaFoldDB" id="A0A8S1QQ93"/>
<name>A0A8S1QQ93_PARPR</name>
<sequence length="135" mass="16029">MKDLLISSNQNIKTLKIFNIHQSKYKPFIKDINKIITKDKQEIVDKQVSQIQIFDILTNSFDFALLSFSLDPYKQVYNYLQIDISCQLKESNNTLKYRIYTKNLKCQLGEFFVNNGCQICQSNQVYYSVTYMFYI</sequence>
<reference evidence="1" key="1">
    <citation type="submission" date="2021-01" db="EMBL/GenBank/DDBJ databases">
        <authorList>
            <consortium name="Genoscope - CEA"/>
            <person name="William W."/>
        </authorList>
    </citation>
    <scope>NUCLEOTIDE SEQUENCE</scope>
</reference>
<evidence type="ECO:0000313" key="1">
    <source>
        <dbReference type="EMBL" id="CAD8117402.1"/>
    </source>
</evidence>
<protein>
    <submittedName>
        <fullName evidence="1">Uncharacterized protein</fullName>
    </submittedName>
</protein>